<dbReference type="EC" id="1.1.1.18" evidence="6"/>
<keyword evidence="7" id="KW-1185">Reference proteome</keyword>
<gene>
    <name evidence="6" type="primary">iolG</name>
    <name evidence="6" type="ORF">V6255_12315</name>
</gene>
<dbReference type="InterPro" id="IPR036291">
    <property type="entry name" value="NAD(P)-bd_dom_sf"/>
</dbReference>
<feature type="domain" description="GFO/IDH/MocA-like oxidoreductase" evidence="5">
    <location>
        <begin position="127"/>
        <end position="247"/>
    </location>
</feature>
<dbReference type="PANTHER" id="PTHR42840">
    <property type="entry name" value="NAD(P)-BINDING ROSSMANN-FOLD SUPERFAMILY PROTEIN-RELATED"/>
    <property type="match status" value="1"/>
</dbReference>
<evidence type="ECO:0000259" key="5">
    <source>
        <dbReference type="Pfam" id="PF22725"/>
    </source>
</evidence>
<sequence>MFNIALFGVGRIGRIHGQNIHDHTQTNVYSVIDPYIEGREELSEKYDAKIQTTEEAMADPNVHAVCICSATDTHVNLIELAAQHGKAIFCEKPIDLDLTKVRDCLKIVEKNKSILFIGFNRRYDAHFNELKARLNDKAIGQIESLIITSRDPAAPPAEYAKTSGGMYRDMTIHDFDMVRYLMNAEPTSIKAYGSCMIDPEIGKAGDIDTSVIVLTFESGAIATINNSRRSGYGYDQRIEVHGSNGMLSAGNITENSVKQFGNQGAVEANPEYFFLQRYAGAYKNEWNHFVEVLGGAESLSPGIDGERALALADAALASLTTNKTVTL</sequence>
<dbReference type="InterPro" id="IPR000683">
    <property type="entry name" value="Gfo/Idh/MocA-like_OxRdtase_N"/>
</dbReference>
<keyword evidence="3 6" id="KW-0560">Oxidoreductase</keyword>
<comment type="caution">
    <text evidence="6">The sequence shown here is derived from an EMBL/GenBank/DDBJ whole genome shotgun (WGS) entry which is preliminary data.</text>
</comment>
<reference evidence="6 7" key="1">
    <citation type="submission" date="2024-02" db="EMBL/GenBank/DDBJ databases">
        <title>Bacteria isolated from the canopy kelp, Nereocystis luetkeana.</title>
        <authorList>
            <person name="Pfister C.A."/>
            <person name="Younker I.T."/>
            <person name="Light S.H."/>
        </authorList>
    </citation>
    <scope>NUCLEOTIDE SEQUENCE [LARGE SCALE GENOMIC DNA]</scope>
    <source>
        <strain evidence="6 7">TI.2.07</strain>
    </source>
</reference>
<evidence type="ECO:0000256" key="1">
    <source>
        <dbReference type="ARBA" id="ARBA00010928"/>
    </source>
</evidence>
<dbReference type="NCBIfam" id="TIGR04380">
    <property type="entry name" value="myo_inos_iolG"/>
    <property type="match status" value="1"/>
</dbReference>
<organism evidence="6 7">
    <name type="scientific">Psychromonas arctica</name>
    <dbReference type="NCBI Taxonomy" id="168275"/>
    <lineage>
        <taxon>Bacteria</taxon>
        <taxon>Pseudomonadati</taxon>
        <taxon>Pseudomonadota</taxon>
        <taxon>Gammaproteobacteria</taxon>
        <taxon>Alteromonadales</taxon>
        <taxon>Psychromonadaceae</taxon>
        <taxon>Psychromonas</taxon>
    </lineage>
</organism>
<comment type="similarity">
    <text evidence="1">Belongs to the Gfo/Idh/MocA family.</text>
</comment>
<keyword evidence="2" id="KW-0732">Signal</keyword>
<dbReference type="PANTHER" id="PTHR42840:SF3">
    <property type="entry name" value="BINDING ROSSMANN FOLD OXIDOREDUCTASE, PUTATIVE (AFU_ORTHOLOGUE AFUA_2G10240)-RELATED"/>
    <property type="match status" value="1"/>
</dbReference>
<dbReference type="EMBL" id="JBAKBA010000028">
    <property type="protein sequence ID" value="MEL0659922.1"/>
    <property type="molecule type" value="Genomic_DNA"/>
</dbReference>
<proteinExistence type="inferred from homology"/>
<dbReference type="Gene3D" id="3.30.360.10">
    <property type="entry name" value="Dihydrodipicolinate Reductase, domain 2"/>
    <property type="match status" value="1"/>
</dbReference>
<evidence type="ECO:0000256" key="3">
    <source>
        <dbReference type="ARBA" id="ARBA00023002"/>
    </source>
</evidence>
<accession>A0ABU9HDE4</accession>
<dbReference type="Pfam" id="PF01408">
    <property type="entry name" value="GFO_IDH_MocA"/>
    <property type="match status" value="1"/>
</dbReference>
<dbReference type="SUPFAM" id="SSF51735">
    <property type="entry name" value="NAD(P)-binding Rossmann-fold domains"/>
    <property type="match status" value="1"/>
</dbReference>
<evidence type="ECO:0000259" key="4">
    <source>
        <dbReference type="Pfam" id="PF01408"/>
    </source>
</evidence>
<dbReference type="Pfam" id="PF22725">
    <property type="entry name" value="GFO_IDH_MocA_C3"/>
    <property type="match status" value="1"/>
</dbReference>
<evidence type="ECO:0000313" key="7">
    <source>
        <dbReference type="Proteomes" id="UP001366060"/>
    </source>
</evidence>
<evidence type="ECO:0000256" key="2">
    <source>
        <dbReference type="ARBA" id="ARBA00022729"/>
    </source>
</evidence>
<feature type="domain" description="Gfo/Idh/MocA-like oxidoreductase N-terminal" evidence="4">
    <location>
        <begin position="2"/>
        <end position="119"/>
    </location>
</feature>
<dbReference type="InterPro" id="IPR030827">
    <property type="entry name" value="Myo_inos_IolG"/>
</dbReference>
<dbReference type="RefSeq" id="WP_341628430.1">
    <property type="nucleotide sequence ID" value="NZ_JBAKBA010000028.1"/>
</dbReference>
<dbReference type="Gene3D" id="3.40.50.720">
    <property type="entry name" value="NAD(P)-binding Rossmann-like Domain"/>
    <property type="match status" value="1"/>
</dbReference>
<evidence type="ECO:0000313" key="6">
    <source>
        <dbReference type="EMBL" id="MEL0659922.1"/>
    </source>
</evidence>
<dbReference type="SUPFAM" id="SSF55347">
    <property type="entry name" value="Glyceraldehyde-3-phosphate dehydrogenase-like, C-terminal domain"/>
    <property type="match status" value="1"/>
</dbReference>
<protein>
    <submittedName>
        <fullName evidence="6">Inositol 2-dehydrogenase</fullName>
        <ecNumber evidence="6">1.1.1.18</ecNumber>
    </submittedName>
</protein>
<dbReference type="Proteomes" id="UP001366060">
    <property type="component" value="Unassembled WGS sequence"/>
</dbReference>
<dbReference type="GO" id="GO:0050112">
    <property type="term" value="F:inositol 2-dehydrogenase (NAD+) activity"/>
    <property type="evidence" value="ECO:0007669"/>
    <property type="project" value="UniProtKB-EC"/>
</dbReference>
<name>A0ABU9HDE4_9GAMM</name>
<dbReference type="InterPro" id="IPR055170">
    <property type="entry name" value="GFO_IDH_MocA-like_dom"/>
</dbReference>